<comment type="similarity">
    <text evidence="1">Belongs to the FGGY kinase family.</text>
</comment>
<feature type="compositionally biased region" description="Polar residues" evidence="4">
    <location>
        <begin position="577"/>
        <end position="586"/>
    </location>
</feature>
<dbReference type="InterPro" id="IPR018484">
    <property type="entry name" value="FGGY_N"/>
</dbReference>
<feature type="region of interest" description="Disordered" evidence="4">
    <location>
        <begin position="1054"/>
        <end position="1085"/>
    </location>
</feature>
<proteinExistence type="inferred from homology"/>
<feature type="compositionally biased region" description="Low complexity" evidence="4">
    <location>
        <begin position="732"/>
        <end position="752"/>
    </location>
</feature>
<feature type="compositionally biased region" description="Low complexity" evidence="4">
    <location>
        <begin position="710"/>
        <end position="724"/>
    </location>
</feature>
<feature type="compositionally biased region" description="Polar residues" evidence="4">
    <location>
        <begin position="156"/>
        <end position="173"/>
    </location>
</feature>
<dbReference type="GO" id="GO:0019150">
    <property type="term" value="F:D-ribulokinase activity"/>
    <property type="evidence" value="ECO:0007669"/>
    <property type="project" value="TreeGrafter"/>
</dbReference>
<name>A0AAV5A0H0_9AGAM</name>
<dbReference type="CDD" id="cd07782">
    <property type="entry name" value="ASKHA_NBD_FGGY_D-RBK"/>
    <property type="match status" value="1"/>
</dbReference>
<feature type="compositionally biased region" description="Low complexity" evidence="4">
    <location>
        <begin position="603"/>
        <end position="634"/>
    </location>
</feature>
<feature type="compositionally biased region" description="Low complexity" evidence="4">
    <location>
        <begin position="215"/>
        <end position="227"/>
    </location>
</feature>
<evidence type="ECO:0000259" key="5">
    <source>
        <dbReference type="Pfam" id="PF00370"/>
    </source>
</evidence>
<keyword evidence="3" id="KW-0418">Kinase</keyword>
<feature type="compositionally biased region" description="Basic residues" evidence="4">
    <location>
        <begin position="803"/>
        <end position="817"/>
    </location>
</feature>
<dbReference type="SUPFAM" id="SSF53067">
    <property type="entry name" value="Actin-like ATPase domain"/>
    <property type="match status" value="2"/>
</dbReference>
<dbReference type="GO" id="GO:0005737">
    <property type="term" value="C:cytoplasm"/>
    <property type="evidence" value="ECO:0007669"/>
    <property type="project" value="TreeGrafter"/>
</dbReference>
<evidence type="ECO:0000256" key="3">
    <source>
        <dbReference type="ARBA" id="ARBA00022777"/>
    </source>
</evidence>
<feature type="compositionally biased region" description="Low complexity" evidence="4">
    <location>
        <begin position="1067"/>
        <end position="1078"/>
    </location>
</feature>
<evidence type="ECO:0000313" key="8">
    <source>
        <dbReference type="Proteomes" id="UP001050691"/>
    </source>
</evidence>
<feature type="compositionally biased region" description="Low complexity" evidence="4">
    <location>
        <begin position="105"/>
        <end position="120"/>
    </location>
</feature>
<dbReference type="PANTHER" id="PTHR43435">
    <property type="entry name" value="RIBULOKINASE"/>
    <property type="match status" value="1"/>
</dbReference>
<keyword evidence="8" id="KW-1185">Reference proteome</keyword>
<organism evidence="7 8">
    <name type="scientific">Clathrus columnatus</name>
    <dbReference type="NCBI Taxonomy" id="1419009"/>
    <lineage>
        <taxon>Eukaryota</taxon>
        <taxon>Fungi</taxon>
        <taxon>Dikarya</taxon>
        <taxon>Basidiomycota</taxon>
        <taxon>Agaricomycotina</taxon>
        <taxon>Agaricomycetes</taxon>
        <taxon>Phallomycetidae</taxon>
        <taxon>Phallales</taxon>
        <taxon>Clathraceae</taxon>
        <taxon>Clathrus</taxon>
    </lineage>
</organism>
<evidence type="ECO:0000256" key="4">
    <source>
        <dbReference type="SAM" id="MobiDB-lite"/>
    </source>
</evidence>
<evidence type="ECO:0000256" key="2">
    <source>
        <dbReference type="ARBA" id="ARBA00022679"/>
    </source>
</evidence>
<feature type="compositionally biased region" description="Polar residues" evidence="4">
    <location>
        <begin position="189"/>
        <end position="202"/>
    </location>
</feature>
<dbReference type="Gene3D" id="3.30.420.40">
    <property type="match status" value="2"/>
</dbReference>
<sequence>MSMDTRPLPEGWEERFDETYWLWMRSDPPQKSYRHPLGEIAVSGRRASAANNPSLPLTQLPSNSTAIDHSETAHDAPAYYEFSERLEATEQHDYTGNQDYRADLSSPSSFSGFTDSSRSSELSAPPPSADDFYATSVRQRSFIASAAASVPPLSPQRSVSATSSRLGGTNISSPLVRGPRAPPGPKPRTSSLSASGPTTDIPTFSVKYRSGILDSSSNSNPSTHPPTSGIPGLYTQVQYHGPQSQIVNMQSLQSQPQPQPGPSPPIMWRQDLQGQSQNQIVVRQVQPQPQSQIPIQTQPLGANEVMHARFSSPPQPVALTTMPAPGQPGYAGFSHSRIPSARFFENQGPMLVPSSAQENFRPQLMAPPPPPPPPLNHQQGIQKGMPLRSSPPPGGIIPAPYNPSMPSLVNRSSQQRPGSGMPPYSSPPPGGFAPAPYSVTSKQPSGSTSSQQGSHQTYLPTAGPNISPQPNPPPGGFVPTASQAQAVPSGHSPLYQQPQQTPQQLSTQLQFSPQQQQLSSLPSREYVPVQYHLSQVQPPQQSSQVLEAVQQQPQQPTQQVVTPPQSSPRPEVYVPVSYTTSQTQVEPSRPLPGGYIPVSYDASQAQPGLSQQQQQLQVQQTGVQQNSQGQQQQVHVTPTNSQGIPTSSPSQNSTEVPLNGPQTISVPEQQSMDASASSRPNSAPGGYVPVSYYPAQTSAPPNAQPPSVTPPSSTNSSVNGPTVTQPTGIPPQSQLVQASAQTQTQTQVNQSVPGPTLYNVTATLTTQVQSNPSQSVAVDVQTQEPRVSYFGSPRGSTVLPPRRLQKPRPQTHAHATKHTMQYQPPPPPPHQHPPPPQGNYGPYLQPHPSGTIYTSPLPLGNTAYTQPPPQQPPTSSTYNAYIPVNYGPAGATQNVPIQISQQNMQYYTPQNIQVGAPPQQFLNQQYLPLQSAPIPTYGPYIPTNYGLAASQNIPNQTSQQNPQSSAAQNTQAAAPAPLPTQQATTQQQTPDQGNQGNQTQTQSNQQSVFTLSNITNAINLGVSAINLFETVDNAVNPGSYPGASSNSGGGANVTLNINAGGSGNQGSGQNSSSNNSGGSRLGDTTNLVNSLSSAVTALSSLNIGGNNSSSNNNGAASLGSNNNTTNFGFNTNLNSTGFDLNAFNNPGFNSAGDFGFGGNGDFGVHIHDGRNIHWCRCVSHYFTKCSRKKLEYFTSGTGSVRATLVRRDGEILASATEPITTYRDKQDHKIFEQSTEEIWKAIATTVRKCVAESKVEVSDVKGLGFDATCSLAVCDEDGKPVVITRGNELGKNGHRNVILWADHRAEKEAETINKSGSIVLNYVGGIMTTSSGTRSACSLACKCSYVPDPTTLPSNSPHLDPKSPASDSNPPVGWQPAFFKAIGLQSIVEENFRQLGGPAPYPSAGLQPGHSSTAHGVSLVEDHDRKPKLLTAGLPVGQGLTAKAAKELGLLEGTPVGSGVIDAYAGWIGTVGARYRSEGNNDNISEAPAQEEAQYRLAAVAGTSTCHLIQTPKGHFVPGVWGPYKAKLYSMNIMNAIFTGWWMNEGGQSSTGQLIDFIISTHPSRDVLEKLASERNVTNFEVLEQELERLQKEKGVDSLTELTRDLHFYPDLHGNRSPIADPNMTGSLSGLTLDDSISDLARKFNVALEAISLQTRHILDEMRIHGHDIRGIYMSGSQAKNTALMQLMSNTCNVPVIIPHSASATVVLGAAMLGRFAAEVSILKQKPNEQESRQQLWNIMVEMTKPARLIKPQATPKENRLLTAKYKIFRETIEIQKRWRRDIKNALEDV</sequence>
<dbReference type="InterPro" id="IPR043129">
    <property type="entry name" value="ATPase_NBD"/>
</dbReference>
<feature type="region of interest" description="Disordered" evidence="4">
    <location>
        <begin position="785"/>
        <end position="880"/>
    </location>
</feature>
<evidence type="ECO:0000256" key="1">
    <source>
        <dbReference type="ARBA" id="ARBA00009156"/>
    </source>
</evidence>
<feature type="compositionally biased region" description="Pro residues" evidence="4">
    <location>
        <begin position="823"/>
        <end position="837"/>
    </location>
</feature>
<feature type="compositionally biased region" description="Polar residues" evidence="4">
    <location>
        <begin position="635"/>
        <end position="681"/>
    </location>
</feature>
<feature type="compositionally biased region" description="Pro residues" evidence="4">
    <location>
        <begin position="365"/>
        <end position="375"/>
    </location>
</feature>
<feature type="region of interest" description="Disordered" evidence="4">
    <location>
        <begin position="953"/>
        <end position="1004"/>
    </location>
</feature>
<feature type="domain" description="Carbohydrate kinase FGGY C-terminal" evidence="6">
    <location>
        <begin position="1497"/>
        <end position="1717"/>
    </location>
</feature>
<keyword evidence="2" id="KW-0808">Transferase</keyword>
<feature type="compositionally biased region" description="Low complexity" evidence="4">
    <location>
        <begin position="432"/>
        <end position="466"/>
    </location>
</feature>
<dbReference type="EMBL" id="BPWL01000002">
    <property type="protein sequence ID" value="GJJ07740.1"/>
    <property type="molecule type" value="Genomic_DNA"/>
</dbReference>
<dbReference type="InterPro" id="IPR018485">
    <property type="entry name" value="FGGY_C"/>
</dbReference>
<feature type="region of interest" description="Disordered" evidence="4">
    <location>
        <begin position="148"/>
        <end position="235"/>
    </location>
</feature>
<dbReference type="Proteomes" id="UP001050691">
    <property type="component" value="Unassembled WGS sequence"/>
</dbReference>
<feature type="compositionally biased region" description="Pro residues" evidence="4">
    <location>
        <begin position="467"/>
        <end position="476"/>
    </location>
</feature>
<feature type="compositionally biased region" description="Polar residues" evidence="4">
    <location>
        <begin position="49"/>
        <end position="67"/>
    </location>
</feature>
<dbReference type="Pfam" id="PF02782">
    <property type="entry name" value="FGGY_C"/>
    <property type="match status" value="1"/>
</dbReference>
<reference evidence="7" key="1">
    <citation type="submission" date="2021-10" db="EMBL/GenBank/DDBJ databases">
        <title>De novo Genome Assembly of Clathrus columnatus (Basidiomycota, Fungi) Using Illumina and Nanopore Sequence Data.</title>
        <authorList>
            <person name="Ogiso-Tanaka E."/>
            <person name="Itagaki H."/>
            <person name="Hosoya T."/>
            <person name="Hosaka K."/>
        </authorList>
    </citation>
    <scope>NUCLEOTIDE SEQUENCE</scope>
    <source>
        <strain evidence="7">MO-923</strain>
    </source>
</reference>
<comment type="caution">
    <text evidence="7">The sequence shown here is derived from an EMBL/GenBank/DDBJ whole genome shotgun (WGS) entry which is preliminary data.</text>
</comment>
<feature type="region of interest" description="Disordered" evidence="4">
    <location>
        <begin position="360"/>
        <end position="753"/>
    </location>
</feature>
<dbReference type="PANTHER" id="PTHR43435:SF4">
    <property type="entry name" value="FGGY CARBOHYDRATE KINASE DOMAIN-CONTAINING PROTEIN"/>
    <property type="match status" value="1"/>
</dbReference>
<dbReference type="InterPro" id="IPR006003">
    <property type="entry name" value="FGGY_RbtK-like"/>
</dbReference>
<evidence type="ECO:0000313" key="7">
    <source>
        <dbReference type="EMBL" id="GJJ07740.1"/>
    </source>
</evidence>
<evidence type="ECO:0000259" key="6">
    <source>
        <dbReference type="Pfam" id="PF02782"/>
    </source>
</evidence>
<accession>A0AAV5A0H0</accession>
<protein>
    <submittedName>
        <fullName evidence="7">Uncharacterized protein</fullName>
    </submittedName>
</protein>
<feature type="domain" description="Carbohydrate kinase FGGY N-terminal" evidence="5">
    <location>
        <begin position="1196"/>
        <end position="1317"/>
    </location>
</feature>
<feature type="compositionally biased region" description="Low complexity" evidence="4">
    <location>
        <begin position="492"/>
        <end position="523"/>
    </location>
</feature>
<feature type="compositionally biased region" description="Pro residues" evidence="4">
    <location>
        <begin position="389"/>
        <end position="403"/>
    </location>
</feature>
<feature type="compositionally biased region" description="Low complexity" evidence="4">
    <location>
        <begin position="534"/>
        <end position="564"/>
    </location>
</feature>
<dbReference type="Pfam" id="PF00370">
    <property type="entry name" value="FGGY_N"/>
    <property type="match status" value="1"/>
</dbReference>
<feature type="compositionally biased region" description="Polar residues" evidence="4">
    <location>
        <begin position="404"/>
        <end position="416"/>
    </location>
</feature>
<feature type="region of interest" description="Disordered" evidence="4">
    <location>
        <begin position="44"/>
        <end position="70"/>
    </location>
</feature>
<feature type="region of interest" description="Disordered" evidence="4">
    <location>
        <begin position="97"/>
        <end position="132"/>
    </location>
</feature>
<feature type="region of interest" description="Disordered" evidence="4">
    <location>
        <begin position="250"/>
        <end position="269"/>
    </location>
</feature>
<dbReference type="GO" id="GO:0019321">
    <property type="term" value="P:pentose metabolic process"/>
    <property type="evidence" value="ECO:0007669"/>
    <property type="project" value="TreeGrafter"/>
</dbReference>
<gene>
    <name evidence="7" type="ORF">Clacol_001945</name>
</gene>